<dbReference type="HOGENOM" id="CLU_1731293_0_0_1"/>
<evidence type="ECO:0000313" key="3">
    <source>
        <dbReference type="EMBL" id="EFW14782.1"/>
    </source>
</evidence>
<accession>E9DFC5</accession>
<dbReference type="Proteomes" id="UP000002497">
    <property type="component" value="Unassembled WGS sequence"/>
</dbReference>
<gene>
    <name evidence="3" type="ORF">CPSG_08440</name>
</gene>
<dbReference type="VEuPathDB" id="FungiDB:CPSG_08440"/>
<evidence type="ECO:0000313" key="4">
    <source>
        <dbReference type="Proteomes" id="UP000002497"/>
    </source>
</evidence>
<feature type="region of interest" description="Disordered" evidence="1">
    <location>
        <begin position="129"/>
        <end position="151"/>
    </location>
</feature>
<evidence type="ECO:0000256" key="2">
    <source>
        <dbReference type="SAM" id="Phobius"/>
    </source>
</evidence>
<sequence length="151" mass="17480">MVIITFLDLTSVNTLLIIGKRDRRDYILKSELITATAIMYRQMNEMVYLPESQTHGARLRYKDGLLIVSLFSLSFPSPSLLLLFIFYFLSCMSLPKLIFTLRAIYDLSRDNYDKNTVYTVMEWIRSPPRPQSTKLLQSTDKTSAKQRAPAN</sequence>
<evidence type="ECO:0000256" key="1">
    <source>
        <dbReference type="SAM" id="MobiDB-lite"/>
    </source>
</evidence>
<keyword evidence="2" id="KW-1133">Transmembrane helix</keyword>
<reference evidence="4" key="2">
    <citation type="submission" date="2010-03" db="EMBL/GenBank/DDBJ databases">
        <title>The genome sequence of Coccidioides posadasii strain Silveira.</title>
        <authorList>
            <consortium name="The Broad Institute Genome Sequencing Center for Infectious Disease"/>
            <person name="Neafsey D."/>
            <person name="Orbach M."/>
            <person name="Henn M.R."/>
            <person name="Cole G.T."/>
            <person name="Galgiani J."/>
            <person name="Gardner M.J."/>
            <person name="Kirkland T.N."/>
            <person name="Taylor J.W."/>
            <person name="Young S.K."/>
            <person name="Zeng Q."/>
            <person name="Koehrsen M."/>
            <person name="Alvarado L."/>
            <person name="Berlin A."/>
            <person name="Borenstein D."/>
            <person name="Chapman S.B."/>
            <person name="Chen Z."/>
            <person name="Engels R."/>
            <person name="Freedman E."/>
            <person name="Gellesch M."/>
            <person name="Goldberg J."/>
            <person name="Griggs A."/>
            <person name="Gujja S."/>
            <person name="Heilman E."/>
            <person name="Heiman D."/>
            <person name="Howarth C."/>
            <person name="Jen D."/>
            <person name="Larson L."/>
            <person name="Mehta T."/>
            <person name="Neiman D."/>
            <person name="Park D."/>
            <person name="Pearson M."/>
            <person name="Richards J."/>
            <person name="Roberts A."/>
            <person name="Saif S."/>
            <person name="Shea T."/>
            <person name="Shenoy N."/>
            <person name="Sisk P."/>
            <person name="Stolte C."/>
            <person name="Sykes S."/>
            <person name="Walk T."/>
            <person name="White J."/>
            <person name="Yandava C."/>
            <person name="Haas B."/>
            <person name="Nusbaum C."/>
            <person name="Birren B."/>
        </authorList>
    </citation>
    <scope>NUCLEOTIDE SEQUENCE [LARGE SCALE GENOMIC DNA]</scope>
    <source>
        <strain evidence="4">RMSCC 757 / Silveira</strain>
    </source>
</reference>
<reference evidence="4" key="1">
    <citation type="journal article" date="2010" name="Genome Res.">
        <title>Population genomic sequencing of Coccidioides fungi reveals recent hybridization and transposon control.</title>
        <authorList>
            <person name="Neafsey D.E."/>
            <person name="Barker B.M."/>
            <person name="Sharpton T.J."/>
            <person name="Stajich J.E."/>
            <person name="Park D.J."/>
            <person name="Whiston E."/>
            <person name="Hung C.-Y."/>
            <person name="McMahan C."/>
            <person name="White J."/>
            <person name="Sykes S."/>
            <person name="Heiman D."/>
            <person name="Young S."/>
            <person name="Zeng Q."/>
            <person name="Abouelleil A."/>
            <person name="Aftuck L."/>
            <person name="Bessette D."/>
            <person name="Brown A."/>
            <person name="FitzGerald M."/>
            <person name="Lui A."/>
            <person name="Macdonald J.P."/>
            <person name="Priest M."/>
            <person name="Orbach M.J."/>
            <person name="Galgiani J.N."/>
            <person name="Kirkland T.N."/>
            <person name="Cole G.T."/>
            <person name="Birren B.W."/>
            <person name="Henn M.R."/>
            <person name="Taylor J.W."/>
            <person name="Rounsley S.D."/>
        </authorList>
    </citation>
    <scope>NUCLEOTIDE SEQUENCE [LARGE SCALE GENOMIC DNA]</scope>
    <source>
        <strain evidence="4">RMSCC 757 / Silveira</strain>
    </source>
</reference>
<protein>
    <submittedName>
        <fullName evidence="3">Uncharacterized protein</fullName>
    </submittedName>
</protein>
<organism evidence="4">
    <name type="scientific">Coccidioides posadasii (strain RMSCC 757 / Silveira)</name>
    <name type="common">Valley fever fungus</name>
    <dbReference type="NCBI Taxonomy" id="443226"/>
    <lineage>
        <taxon>Eukaryota</taxon>
        <taxon>Fungi</taxon>
        <taxon>Dikarya</taxon>
        <taxon>Ascomycota</taxon>
        <taxon>Pezizomycotina</taxon>
        <taxon>Eurotiomycetes</taxon>
        <taxon>Eurotiomycetidae</taxon>
        <taxon>Onygenales</taxon>
        <taxon>Onygenaceae</taxon>
        <taxon>Coccidioides</taxon>
    </lineage>
</organism>
<dbReference type="AlphaFoldDB" id="E9DFC5"/>
<proteinExistence type="predicted"/>
<name>E9DFC5_COCPS</name>
<feature type="transmembrane region" description="Helical" evidence="2">
    <location>
        <begin position="65"/>
        <end position="89"/>
    </location>
</feature>
<keyword evidence="4" id="KW-1185">Reference proteome</keyword>
<feature type="compositionally biased region" description="Polar residues" evidence="1">
    <location>
        <begin position="131"/>
        <end position="141"/>
    </location>
</feature>
<keyword evidence="2" id="KW-0472">Membrane</keyword>
<dbReference type="EMBL" id="GL636503">
    <property type="protein sequence ID" value="EFW14782.1"/>
    <property type="molecule type" value="Genomic_DNA"/>
</dbReference>
<keyword evidence="2" id="KW-0812">Transmembrane</keyword>